<dbReference type="PANTHER" id="PTHR12176">
    <property type="entry name" value="SAM-DEPENDENT METHYLTRANSFERASE SUPERFAMILY PROTEIN"/>
    <property type="match status" value="1"/>
</dbReference>
<dbReference type="GO" id="GO:0032259">
    <property type="term" value="P:methylation"/>
    <property type="evidence" value="ECO:0007669"/>
    <property type="project" value="UniProtKB-KW"/>
</dbReference>
<reference evidence="6 7" key="1">
    <citation type="submission" date="2015-01" db="EMBL/GenBank/DDBJ databases">
        <title>Evolution of Trichinella species and genotypes.</title>
        <authorList>
            <person name="Korhonen P.K."/>
            <person name="Edoardo P."/>
            <person name="Giuseppe L.R."/>
            <person name="Gasser R.B."/>
        </authorList>
    </citation>
    <scope>NUCLEOTIDE SEQUENCE [LARGE SCALE GENOMIC DNA]</scope>
    <source>
        <strain evidence="6">ISS3</strain>
    </source>
</reference>
<feature type="domain" description="Methyltransferase" evidence="5">
    <location>
        <begin position="93"/>
        <end position="206"/>
    </location>
</feature>
<dbReference type="OrthoDB" id="1937912at2759"/>
<comment type="caution">
    <text evidence="6">The sequence shown here is derived from an EMBL/GenBank/DDBJ whole genome shotgun (WGS) entry which is preliminary data.</text>
</comment>
<evidence type="ECO:0000313" key="6">
    <source>
        <dbReference type="EMBL" id="KRY37010.1"/>
    </source>
</evidence>
<comment type="similarity">
    <text evidence="1">Belongs to the methyltransferase superfamily.</text>
</comment>
<organism evidence="6 7">
    <name type="scientific">Trichinella spiralis</name>
    <name type="common">Trichina worm</name>
    <dbReference type="NCBI Taxonomy" id="6334"/>
    <lineage>
        <taxon>Eukaryota</taxon>
        <taxon>Metazoa</taxon>
        <taxon>Ecdysozoa</taxon>
        <taxon>Nematoda</taxon>
        <taxon>Enoplea</taxon>
        <taxon>Dorylaimia</taxon>
        <taxon>Trichinellida</taxon>
        <taxon>Trichinellidae</taxon>
        <taxon>Trichinella</taxon>
    </lineage>
</organism>
<dbReference type="InterPro" id="IPR051419">
    <property type="entry name" value="Lys/N-term_MeTrsfase_sf"/>
</dbReference>
<dbReference type="Pfam" id="PF13847">
    <property type="entry name" value="Methyltransf_31"/>
    <property type="match status" value="1"/>
</dbReference>
<keyword evidence="2 6" id="KW-0489">Methyltransferase</keyword>
<dbReference type="FunCoup" id="A0A0V1BJD8">
    <property type="interactions" value="1548"/>
</dbReference>
<dbReference type="GO" id="GO:0008168">
    <property type="term" value="F:methyltransferase activity"/>
    <property type="evidence" value="ECO:0007669"/>
    <property type="project" value="UniProtKB-KW"/>
</dbReference>
<name>A0A0V1BJD8_TRISP</name>
<proteinExistence type="inferred from homology"/>
<evidence type="ECO:0000259" key="5">
    <source>
        <dbReference type="Pfam" id="PF13847"/>
    </source>
</evidence>
<dbReference type="InParanoid" id="A0A0V1BJD8"/>
<protein>
    <submittedName>
        <fullName evidence="6">Methyltransferase-like protein 13</fullName>
    </submittedName>
</protein>
<keyword evidence="3 6" id="KW-0808">Transferase</keyword>
<keyword evidence="4" id="KW-0511">Multifunctional enzyme</keyword>
<dbReference type="CDD" id="cd02440">
    <property type="entry name" value="AdoMet_MTases"/>
    <property type="match status" value="2"/>
</dbReference>
<evidence type="ECO:0000256" key="3">
    <source>
        <dbReference type="ARBA" id="ARBA00022679"/>
    </source>
</evidence>
<dbReference type="Pfam" id="PF01564">
    <property type="entry name" value="Spermine_synth"/>
    <property type="match status" value="1"/>
</dbReference>
<dbReference type="AlphaFoldDB" id="A0A0V1BJD8"/>
<dbReference type="EMBL" id="JYDH01000037">
    <property type="protein sequence ID" value="KRY37010.1"/>
    <property type="molecule type" value="Genomic_DNA"/>
</dbReference>
<dbReference type="Gene3D" id="3.40.50.150">
    <property type="entry name" value="Vaccinia Virus protein VP39"/>
    <property type="match status" value="2"/>
</dbReference>
<dbReference type="eggNOG" id="KOG2352">
    <property type="taxonomic scope" value="Eukaryota"/>
</dbReference>
<dbReference type="Proteomes" id="UP000054776">
    <property type="component" value="Unassembled WGS sequence"/>
</dbReference>
<keyword evidence="7" id="KW-1185">Reference proteome</keyword>
<dbReference type="SUPFAM" id="SSF53335">
    <property type="entry name" value="S-adenosyl-L-methionine-dependent methyltransferases"/>
    <property type="match status" value="2"/>
</dbReference>
<evidence type="ECO:0000256" key="4">
    <source>
        <dbReference type="ARBA" id="ARBA00023268"/>
    </source>
</evidence>
<dbReference type="InterPro" id="IPR029063">
    <property type="entry name" value="SAM-dependent_MTases_sf"/>
</dbReference>
<dbReference type="PANTHER" id="PTHR12176:SF78">
    <property type="entry name" value="EEF1A LYSINE AND N-TERMINAL METHYLTRANSFERASE"/>
    <property type="match status" value="1"/>
</dbReference>
<sequence>MKEPTFNVHFIEEFPFENISTFSLVFVPVYLCKFFRLTVEMSGTDMNTLPNDIDEFATSRFWETFYQKTGNNFEWYGEFRTFGSVLMKYLKHSDDILQIGCGSSCLADSLYDNGYKNIVSIDIVRSVIRKQIHRNRKRRPELTFSRGDATNLEYADESFNAVLDKGTLDAVMSTKTEKCLDRANAMFAEVHRVLKTNGRYIVLSLCQSFVFEAWINFFSEKNYMLRAVCGSNDFDSGVMFPLPLFFLVAIKLSSPLQDPVLTECHFHCRTFRIVLFVFLRLWKFTIEKCEGQFVHQLKRWANASSKHNRTACSAFTCEQGDWIGGRNPLNFERQVQILQEFDGNIRYTMYLVEDSTFTDYSSLYAIFIVPPNKQREWLYSCTEGRKKLCRLSKVKRLAVVIVRNSNYDIVEVRKDLDTIVMDFAPIELLNGTALYLTVDSPNLSSKILEKGVTMYSGDYLIMDEKEGDHLFRRIVFSEYPGVVQSEARLLQNSQQVDLNYLTCSHHSEFLHSLPAKWTTGDQEIRILIVGLGGGSLPMYIRNNFPSFHVVVVEIDPCVVEAAKKWFSFVADERLRVEVDDGVRYVRNAFFRKEHFDAILIDVASSDHVDGLFAPLPQFVAVEILQVYKELLYPNGVIAFNVMAYLESKVDEIINDLRTIFPFTKTKKMKNYINQLVFASLDPNYGDNFNSTDSDDSMSVIVTEFSANLTLSNTVQLSNSA</sequence>
<evidence type="ECO:0000256" key="2">
    <source>
        <dbReference type="ARBA" id="ARBA00022603"/>
    </source>
</evidence>
<evidence type="ECO:0000313" key="7">
    <source>
        <dbReference type="Proteomes" id="UP000054776"/>
    </source>
</evidence>
<dbReference type="InterPro" id="IPR025714">
    <property type="entry name" value="Methyltranfer_dom"/>
</dbReference>
<evidence type="ECO:0000256" key="1">
    <source>
        <dbReference type="ARBA" id="ARBA00008361"/>
    </source>
</evidence>
<accession>A0A0V1BJD8</accession>
<gene>
    <name evidence="6" type="primary">Kat2a</name>
    <name evidence="6" type="ORF">T01_5277</name>
</gene>